<keyword evidence="3" id="KW-1185">Reference proteome</keyword>
<dbReference type="NCBIfam" id="NF033520">
    <property type="entry name" value="transpos_IS982"/>
    <property type="match status" value="1"/>
</dbReference>
<dbReference type="InterPro" id="IPR025668">
    <property type="entry name" value="Tnp_DDE_dom"/>
</dbReference>
<accession>A0A7W7RWE4</accession>
<evidence type="ECO:0000313" key="2">
    <source>
        <dbReference type="EMBL" id="MBB4939489.1"/>
    </source>
</evidence>
<gene>
    <name evidence="2" type="ORF">FHR32_003794</name>
</gene>
<dbReference type="Proteomes" id="UP000534286">
    <property type="component" value="Unassembled WGS sequence"/>
</dbReference>
<comment type="caution">
    <text evidence="2">The sequence shown here is derived from an EMBL/GenBank/DDBJ whole genome shotgun (WGS) entry which is preliminary data.</text>
</comment>
<dbReference type="Pfam" id="PF13612">
    <property type="entry name" value="DDE_Tnp_1_3"/>
    <property type="match status" value="1"/>
</dbReference>
<dbReference type="RefSeq" id="WP_184755463.1">
    <property type="nucleotide sequence ID" value="NZ_BAABEK010000292.1"/>
</dbReference>
<protein>
    <recommendedName>
        <fullName evidence="1">Transposase DDE domain-containing protein</fullName>
    </recommendedName>
</protein>
<proteinExistence type="predicted"/>
<dbReference type="AlphaFoldDB" id="A0A7W7RWE4"/>
<feature type="domain" description="Transposase DDE" evidence="1">
    <location>
        <begin position="107"/>
        <end position="254"/>
    </location>
</feature>
<name>A0A7W7RWE4_9ACTN</name>
<evidence type="ECO:0000313" key="3">
    <source>
        <dbReference type="Proteomes" id="UP000534286"/>
    </source>
</evidence>
<sequence length="297" mass="33148">MTQDLNTLLTALYVKIDDEIGGTRWMGRPPLLSDSELICLAVAQALLGHHSEARRLRFARTHLSGMFPYLPQQSGYNKRLRAALPLVKRIIRELATDSDFWFDNHWITDSTPVPCGMSRPTVQRSNLAGWAGYGYCASHSQFFRGLRLYLVCTPAGMPIMWALANPKIGEREVLAAMLEVDAGLVAAREGIVLISDKGFASKPFETDLAEQGIELLRPSRKREKARYGEPILKKVRRLIESVDDTLKGQLDLEQHGGRTFEGVAVRVAQRILAMAAAIWHNNKTGAPVTRSLIAYDH</sequence>
<reference evidence="2 3" key="1">
    <citation type="submission" date="2020-08" db="EMBL/GenBank/DDBJ databases">
        <title>Sequencing the genomes of 1000 actinobacteria strains.</title>
        <authorList>
            <person name="Klenk H.-P."/>
        </authorList>
    </citation>
    <scope>NUCLEOTIDE SEQUENCE [LARGE SCALE GENOMIC DNA]</scope>
    <source>
        <strain evidence="2 3">DSM 43023</strain>
    </source>
</reference>
<organism evidence="2 3">
    <name type="scientific">Streptosporangium album</name>
    <dbReference type="NCBI Taxonomy" id="47479"/>
    <lineage>
        <taxon>Bacteria</taxon>
        <taxon>Bacillati</taxon>
        <taxon>Actinomycetota</taxon>
        <taxon>Actinomycetes</taxon>
        <taxon>Streptosporangiales</taxon>
        <taxon>Streptosporangiaceae</taxon>
        <taxon>Streptosporangium</taxon>
    </lineage>
</organism>
<evidence type="ECO:0000259" key="1">
    <source>
        <dbReference type="Pfam" id="PF13612"/>
    </source>
</evidence>
<dbReference type="EMBL" id="JACHJU010000001">
    <property type="protein sequence ID" value="MBB4939489.1"/>
    <property type="molecule type" value="Genomic_DNA"/>
</dbReference>